<comment type="caution">
    <text evidence="4">Lacks conserved residue(s) required for the propagation of feature annotation.</text>
</comment>
<organism evidence="7 8">
    <name type="scientific">Qipengyuania algicida</name>
    <dbReference type="NCBI Taxonomy" id="1836209"/>
    <lineage>
        <taxon>Bacteria</taxon>
        <taxon>Pseudomonadati</taxon>
        <taxon>Pseudomonadota</taxon>
        <taxon>Alphaproteobacteria</taxon>
        <taxon>Sphingomonadales</taxon>
        <taxon>Erythrobacteraceae</taxon>
        <taxon>Qipengyuania</taxon>
    </lineage>
</organism>
<evidence type="ECO:0000256" key="3">
    <source>
        <dbReference type="ARBA" id="ARBA00023237"/>
    </source>
</evidence>
<comment type="caution">
    <text evidence="7">The sequence shown here is derived from an EMBL/GenBank/DDBJ whole genome shotgun (WGS) entry which is preliminary data.</text>
</comment>
<evidence type="ECO:0000256" key="2">
    <source>
        <dbReference type="ARBA" id="ARBA00023136"/>
    </source>
</evidence>
<feature type="domain" description="Organic solvent tolerance-like N-terminal" evidence="5">
    <location>
        <begin position="47"/>
        <end position="187"/>
    </location>
</feature>
<feature type="domain" description="LptD C-terminal" evidence="6">
    <location>
        <begin position="301"/>
        <end position="666"/>
    </location>
</feature>
<comment type="function">
    <text evidence="4">Involved in the assembly of lipopolysaccharide (LPS) at the surface of the outer membrane.</text>
</comment>
<dbReference type="EMBL" id="WTYA01000005">
    <property type="protein sequence ID" value="MXP28731.1"/>
    <property type="molecule type" value="Genomic_DNA"/>
</dbReference>
<keyword evidence="8" id="KW-1185">Reference proteome</keyword>
<dbReference type="GO" id="GO:0015920">
    <property type="term" value="P:lipopolysaccharide transport"/>
    <property type="evidence" value="ECO:0007669"/>
    <property type="project" value="InterPro"/>
</dbReference>
<name>A0A845AIJ2_9SPHN</name>
<dbReference type="GO" id="GO:1990351">
    <property type="term" value="C:transporter complex"/>
    <property type="evidence" value="ECO:0007669"/>
    <property type="project" value="TreeGrafter"/>
</dbReference>
<evidence type="ECO:0000259" key="6">
    <source>
        <dbReference type="Pfam" id="PF04453"/>
    </source>
</evidence>
<sequence>MTLAVLPFAVNPLAAQDLQPAPLEHAPVPPPAPENDAQGNRQITFGADQVSYDSTNTVITATGNVLLQNGERSVRADKVVYNSKTGKILASGRVRFVDESGNQLFTDSVELTDKFEAGSMQDLLIALRQGGRLAAKSGERKDNGDVELSYAAYTGCPVETSDGCPKKPTWKITARRVVYDPTNDKVRFSGAHLELFGARILPIPSLAIRTDGGPVNGFLVPDFRVSRNNGIEVSDSYYMRFGDNKDLTASAYIFSQAPPMVSAEWRHLTGIGAYQVTGYLTESKRASNLTGNSTDTTRDPRGYLFANGKFQFDPNWSLTTSIRLASDRTFLRRYDISYDDRLRSTANLERIDDSSYLSIAGWYTQTLRLNQVQGQQPIALPAIDYRKRLADPLAGGTIELEVNSLDLIRTEGQDTQRAFAKAQWDLRRITPWGQVVQLTGLVRGDVYHSDANDLTTTPIYQGLPGWQARGIAAAAVDVSWPLVGKAFGGEQVLTPRVQLVATPPIRNLQVPNEDSRAIDLEDTNLFAINRYPGYDRFEDGVRLTYGVDWQLRRPGWKIQATLGQSYRFTGSTDILVDGTGFYNKLSDYVGRVEVRYKDFIKLTHRFRLDKDNFAVRDNEIDATIGSSKTYLEVGYLRLNRNITQIEDLQDREELRAATRVAFAKYWSVFGSGVFNLTNSQEDPTFTSNGFQPIRTRLGLAYRDDCLELGLTWQRDYVTAGDAQRGNSFQVYFSLRNLGVR</sequence>
<evidence type="ECO:0000256" key="1">
    <source>
        <dbReference type="ARBA" id="ARBA00022729"/>
    </source>
</evidence>
<gene>
    <name evidence="4 7" type="primary">lptD</name>
    <name evidence="7" type="ORF">GRI58_07845</name>
</gene>
<dbReference type="AlphaFoldDB" id="A0A845AIJ2"/>
<dbReference type="Pfam" id="PF04453">
    <property type="entry name" value="LptD"/>
    <property type="match status" value="1"/>
</dbReference>
<comment type="subunit">
    <text evidence="4">Component of the lipopolysaccharide transport and assembly complex.</text>
</comment>
<dbReference type="Proteomes" id="UP000439780">
    <property type="component" value="Unassembled WGS sequence"/>
</dbReference>
<dbReference type="OrthoDB" id="9760225at2"/>
<evidence type="ECO:0000313" key="8">
    <source>
        <dbReference type="Proteomes" id="UP000439780"/>
    </source>
</evidence>
<dbReference type="InterPro" id="IPR007543">
    <property type="entry name" value="LptD_C"/>
</dbReference>
<dbReference type="InterPro" id="IPR020889">
    <property type="entry name" value="LipoPS_assembly_LptD"/>
</dbReference>
<evidence type="ECO:0000313" key="7">
    <source>
        <dbReference type="EMBL" id="MXP28731.1"/>
    </source>
</evidence>
<dbReference type="InterPro" id="IPR050218">
    <property type="entry name" value="LptD"/>
</dbReference>
<dbReference type="PANTHER" id="PTHR30189:SF1">
    <property type="entry name" value="LPS-ASSEMBLY PROTEIN LPTD"/>
    <property type="match status" value="1"/>
</dbReference>
<dbReference type="PANTHER" id="PTHR30189">
    <property type="entry name" value="LPS-ASSEMBLY PROTEIN"/>
    <property type="match status" value="1"/>
</dbReference>
<keyword evidence="2 4" id="KW-0472">Membrane</keyword>
<evidence type="ECO:0000256" key="4">
    <source>
        <dbReference type="HAMAP-Rule" id="MF_01411"/>
    </source>
</evidence>
<dbReference type="GO" id="GO:0009279">
    <property type="term" value="C:cell outer membrane"/>
    <property type="evidence" value="ECO:0007669"/>
    <property type="project" value="UniProtKB-SubCell"/>
</dbReference>
<keyword evidence="1 4" id="KW-0732">Signal</keyword>
<evidence type="ECO:0000259" key="5">
    <source>
        <dbReference type="Pfam" id="PF03968"/>
    </source>
</evidence>
<comment type="similarity">
    <text evidence="4">Belongs to the LptD family.</text>
</comment>
<reference evidence="7 8" key="1">
    <citation type="submission" date="2019-12" db="EMBL/GenBank/DDBJ databases">
        <title>Genomic-based taxomic classification of the family Erythrobacteraceae.</title>
        <authorList>
            <person name="Xu L."/>
        </authorList>
    </citation>
    <scope>NUCLEOTIDE SEQUENCE [LARGE SCALE GENOMIC DNA]</scope>
    <source>
        <strain evidence="7 8">KEMB 9005-328</strain>
    </source>
</reference>
<keyword evidence="3 4" id="KW-0998">Cell outer membrane</keyword>
<comment type="subcellular location">
    <subcellularLocation>
        <location evidence="4">Cell outer membrane</location>
    </subcellularLocation>
</comment>
<dbReference type="GO" id="GO:0043165">
    <property type="term" value="P:Gram-negative-bacterium-type cell outer membrane assembly"/>
    <property type="evidence" value="ECO:0007669"/>
    <property type="project" value="UniProtKB-UniRule"/>
</dbReference>
<dbReference type="HAMAP" id="MF_01411">
    <property type="entry name" value="LPS_assembly_LptD"/>
    <property type="match status" value="1"/>
</dbReference>
<dbReference type="Gene3D" id="2.60.450.10">
    <property type="entry name" value="Lipopolysaccharide (LPS) transport protein A like domain"/>
    <property type="match status" value="1"/>
</dbReference>
<dbReference type="Pfam" id="PF03968">
    <property type="entry name" value="LptD_N"/>
    <property type="match status" value="1"/>
</dbReference>
<proteinExistence type="inferred from homology"/>
<dbReference type="InterPro" id="IPR005653">
    <property type="entry name" value="OstA-like_N"/>
</dbReference>
<accession>A0A845AIJ2</accession>
<protein>
    <recommendedName>
        <fullName evidence="4">LPS-assembly protein LptD</fullName>
    </recommendedName>
</protein>